<sequence length="110" mass="11877">MLSTRYQTATAKSGEDSRGKPCNPMMPNAMEFISAATTTLPRVHDLEEEKYTYYLVAVAVGPIRSVINALLLLPANRVVPAATTEPRPRGDTVGWPLCTSAVLCAGLLAW</sequence>
<gene>
    <name evidence="2" type="primary">jg27017</name>
    <name evidence="2" type="ORF">PAEG_LOCUS27360</name>
</gene>
<evidence type="ECO:0000313" key="3">
    <source>
        <dbReference type="Proteomes" id="UP000838756"/>
    </source>
</evidence>
<comment type="caution">
    <text evidence="2">The sequence shown here is derived from an EMBL/GenBank/DDBJ whole genome shotgun (WGS) entry which is preliminary data.</text>
</comment>
<name>A0A8S4SIT5_9NEOP</name>
<dbReference type="Proteomes" id="UP000838756">
    <property type="component" value="Unassembled WGS sequence"/>
</dbReference>
<reference evidence="2" key="1">
    <citation type="submission" date="2022-03" db="EMBL/GenBank/DDBJ databases">
        <authorList>
            <person name="Lindestad O."/>
        </authorList>
    </citation>
    <scope>NUCLEOTIDE SEQUENCE</scope>
</reference>
<protein>
    <submittedName>
        <fullName evidence="2">Jg27017 protein</fullName>
    </submittedName>
</protein>
<organism evidence="2 3">
    <name type="scientific">Pararge aegeria aegeria</name>
    <dbReference type="NCBI Taxonomy" id="348720"/>
    <lineage>
        <taxon>Eukaryota</taxon>
        <taxon>Metazoa</taxon>
        <taxon>Ecdysozoa</taxon>
        <taxon>Arthropoda</taxon>
        <taxon>Hexapoda</taxon>
        <taxon>Insecta</taxon>
        <taxon>Pterygota</taxon>
        <taxon>Neoptera</taxon>
        <taxon>Endopterygota</taxon>
        <taxon>Lepidoptera</taxon>
        <taxon>Glossata</taxon>
        <taxon>Ditrysia</taxon>
        <taxon>Papilionoidea</taxon>
        <taxon>Nymphalidae</taxon>
        <taxon>Satyrinae</taxon>
        <taxon>Satyrini</taxon>
        <taxon>Parargina</taxon>
        <taxon>Pararge</taxon>
    </lineage>
</organism>
<dbReference type="EMBL" id="CAKXAJ010026493">
    <property type="protein sequence ID" value="CAH2269069.1"/>
    <property type="molecule type" value="Genomic_DNA"/>
</dbReference>
<feature type="compositionally biased region" description="Polar residues" evidence="1">
    <location>
        <begin position="1"/>
        <end position="11"/>
    </location>
</feature>
<feature type="region of interest" description="Disordered" evidence="1">
    <location>
        <begin position="1"/>
        <end position="22"/>
    </location>
</feature>
<proteinExistence type="predicted"/>
<accession>A0A8S4SIT5</accession>
<evidence type="ECO:0000313" key="2">
    <source>
        <dbReference type="EMBL" id="CAH2269069.1"/>
    </source>
</evidence>
<keyword evidence="3" id="KW-1185">Reference proteome</keyword>
<evidence type="ECO:0000256" key="1">
    <source>
        <dbReference type="SAM" id="MobiDB-lite"/>
    </source>
</evidence>
<dbReference type="AlphaFoldDB" id="A0A8S4SIT5"/>